<dbReference type="InterPro" id="IPR036188">
    <property type="entry name" value="FAD/NAD-bd_sf"/>
</dbReference>
<evidence type="ECO:0000256" key="8">
    <source>
        <dbReference type="ARBA" id="ARBA00022827"/>
    </source>
</evidence>
<dbReference type="GO" id="GO:0050660">
    <property type="term" value="F:flavin adenine dinucleotide binding"/>
    <property type="evidence" value="ECO:0007669"/>
    <property type="project" value="InterPro"/>
</dbReference>
<evidence type="ECO:0000313" key="21">
    <source>
        <dbReference type="EMBL" id="MBB2504028.1"/>
    </source>
</evidence>
<evidence type="ECO:0000256" key="15">
    <source>
        <dbReference type="ARBA" id="ARBA00048984"/>
    </source>
</evidence>
<gene>
    <name evidence="21" type="primary">merA</name>
    <name evidence="21" type="ORF">H5411_33415</name>
</gene>
<dbReference type="EC" id="1.16.1.1" evidence="3"/>
<evidence type="ECO:0000256" key="5">
    <source>
        <dbReference type="ARBA" id="ARBA00022466"/>
    </source>
</evidence>
<evidence type="ECO:0000313" key="22">
    <source>
        <dbReference type="Proteomes" id="UP000550260"/>
    </source>
</evidence>
<dbReference type="InterPro" id="IPR016156">
    <property type="entry name" value="FAD/NAD-linked_Rdtase_dimer_sf"/>
</dbReference>
<keyword evidence="5" id="KW-0475">Mercuric resistance</keyword>
<dbReference type="GO" id="GO:0016152">
    <property type="term" value="F:mercury (II) reductase (NADP+) activity"/>
    <property type="evidence" value="ECO:0007669"/>
    <property type="project" value="UniProtKB-EC"/>
</dbReference>
<comment type="catalytic activity">
    <reaction evidence="15">
        <text>Hg + NADP(+) + H(+) = Hg(2+) + NADPH</text>
        <dbReference type="Rhea" id="RHEA:23856"/>
        <dbReference type="ChEBI" id="CHEBI:15378"/>
        <dbReference type="ChEBI" id="CHEBI:16170"/>
        <dbReference type="ChEBI" id="CHEBI:16793"/>
        <dbReference type="ChEBI" id="CHEBI:57783"/>
        <dbReference type="ChEBI" id="CHEBI:58349"/>
        <dbReference type="EC" id="1.16.1.1"/>
    </reaction>
</comment>
<feature type="disulfide bond" description="Redox-active" evidence="17">
    <location>
        <begin position="40"/>
        <end position="45"/>
    </location>
</feature>
<dbReference type="InterPro" id="IPR021179">
    <property type="entry name" value="Mercury_reductase_MerA"/>
</dbReference>
<accession>A0A8E1W5E9</accession>
<dbReference type="GO" id="GO:0016668">
    <property type="term" value="F:oxidoreductase activity, acting on a sulfur group of donors, NAD(P) as acceptor"/>
    <property type="evidence" value="ECO:0007669"/>
    <property type="project" value="InterPro"/>
</dbReference>
<keyword evidence="16" id="KW-0547">Nucleotide-binding</keyword>
<dbReference type="GO" id="GO:0050787">
    <property type="term" value="P:detoxification of mercury ion"/>
    <property type="evidence" value="ECO:0007669"/>
    <property type="project" value="InterPro"/>
</dbReference>
<name>A0A8E1W5E9_9PSEU</name>
<dbReference type="PRINTS" id="PR00368">
    <property type="entry name" value="FADPNR"/>
</dbReference>
<dbReference type="EMBL" id="JACJHR010000064">
    <property type="protein sequence ID" value="MBB2504028.1"/>
    <property type="molecule type" value="Genomic_DNA"/>
</dbReference>
<comment type="cofactor">
    <cofactor evidence="16">
        <name>FAD</name>
        <dbReference type="ChEBI" id="CHEBI:57692"/>
    </cofactor>
    <text evidence="16">Binds 1 FAD per subunit.</text>
</comment>
<evidence type="ECO:0000256" key="7">
    <source>
        <dbReference type="ARBA" id="ARBA00022723"/>
    </source>
</evidence>
<keyword evidence="11 18" id="KW-0560">Oxidoreductase</keyword>
<dbReference type="AlphaFoldDB" id="A0A8E1W5E9"/>
<evidence type="ECO:0000256" key="16">
    <source>
        <dbReference type="PIRSR" id="PIRSR000350-3"/>
    </source>
</evidence>
<dbReference type="SUPFAM" id="SSF51905">
    <property type="entry name" value="FAD/NAD(P)-binding domain"/>
    <property type="match status" value="1"/>
</dbReference>
<dbReference type="PANTHER" id="PTHR43014:SF2">
    <property type="entry name" value="MERCURIC REDUCTASE"/>
    <property type="match status" value="1"/>
</dbReference>
<dbReference type="Gene3D" id="3.50.50.60">
    <property type="entry name" value="FAD/NAD(P)-binding domain"/>
    <property type="match status" value="2"/>
</dbReference>
<evidence type="ECO:0000256" key="18">
    <source>
        <dbReference type="RuleBase" id="RU003691"/>
    </source>
</evidence>
<organism evidence="21 22">
    <name type="scientific">Amycolatopsis echigonensis</name>
    <dbReference type="NCBI Taxonomy" id="2576905"/>
    <lineage>
        <taxon>Bacteria</taxon>
        <taxon>Bacillati</taxon>
        <taxon>Actinomycetota</taxon>
        <taxon>Actinomycetes</taxon>
        <taxon>Pseudonocardiales</taxon>
        <taxon>Pseudonocardiaceae</taxon>
        <taxon>Amycolatopsis</taxon>
    </lineage>
</organism>
<dbReference type="NCBIfam" id="TIGR02053">
    <property type="entry name" value="MerA"/>
    <property type="match status" value="1"/>
</dbReference>
<dbReference type="Pfam" id="PF07992">
    <property type="entry name" value="Pyr_redox_2"/>
    <property type="match status" value="1"/>
</dbReference>
<evidence type="ECO:0000256" key="10">
    <source>
        <dbReference type="ARBA" id="ARBA00022914"/>
    </source>
</evidence>
<feature type="binding site" evidence="16">
    <location>
        <position position="314"/>
    </location>
    <ligand>
        <name>FAD</name>
        <dbReference type="ChEBI" id="CHEBI:57692"/>
    </ligand>
</feature>
<evidence type="ECO:0000256" key="1">
    <source>
        <dbReference type="ARBA" id="ARBA00007532"/>
    </source>
</evidence>
<dbReference type="RefSeq" id="WP_183126107.1">
    <property type="nucleotide sequence ID" value="NZ_JACJHR010000064.1"/>
</dbReference>
<feature type="domain" description="Pyridine nucleotide-disulphide oxidoreductase dimerisation" evidence="19">
    <location>
        <begin position="350"/>
        <end position="457"/>
    </location>
</feature>
<evidence type="ECO:0000256" key="9">
    <source>
        <dbReference type="ARBA" id="ARBA00022857"/>
    </source>
</evidence>
<dbReference type="Proteomes" id="UP000550260">
    <property type="component" value="Unassembled WGS sequence"/>
</dbReference>
<keyword evidence="12" id="KW-1015">Disulfide bond</keyword>
<feature type="binding site" evidence="16">
    <location>
        <begin position="182"/>
        <end position="189"/>
    </location>
    <ligand>
        <name>NAD(+)</name>
        <dbReference type="ChEBI" id="CHEBI:57540"/>
    </ligand>
</feature>
<evidence type="ECO:0000256" key="13">
    <source>
        <dbReference type="ARBA" id="ARBA00023284"/>
    </source>
</evidence>
<evidence type="ECO:0000256" key="3">
    <source>
        <dbReference type="ARBA" id="ARBA00012661"/>
    </source>
</evidence>
<reference evidence="21 22" key="1">
    <citation type="submission" date="2020-08" db="EMBL/GenBank/DDBJ databases">
        <title>Amycolatopsis echigonensis JCM 21831.</title>
        <authorList>
            <person name="Tedsree N."/>
            <person name="Kuncharoen N."/>
            <person name="Likhitwitayawuid K."/>
            <person name="Tanasupawat S."/>
        </authorList>
    </citation>
    <scope>NUCLEOTIDE SEQUENCE [LARGE SCALE GENOMIC DNA]</scope>
    <source>
        <strain evidence="21 22">JCM 21831</strain>
    </source>
</reference>
<dbReference type="GO" id="GO:0003955">
    <property type="term" value="F:NAD(P)H dehydrogenase (quinone) activity"/>
    <property type="evidence" value="ECO:0007669"/>
    <property type="project" value="TreeGrafter"/>
</dbReference>
<dbReference type="PROSITE" id="PS00076">
    <property type="entry name" value="PYRIDINE_REDOX_1"/>
    <property type="match status" value="1"/>
</dbReference>
<dbReference type="PANTHER" id="PTHR43014">
    <property type="entry name" value="MERCURIC REDUCTASE"/>
    <property type="match status" value="1"/>
</dbReference>
<feature type="binding site" evidence="16">
    <location>
        <position position="49"/>
    </location>
    <ligand>
        <name>FAD</name>
        <dbReference type="ChEBI" id="CHEBI:57692"/>
    </ligand>
</feature>
<comment type="similarity">
    <text evidence="1 18">Belongs to the class-I pyridine nucleotide-disulfide oxidoreductase family.</text>
</comment>
<dbReference type="GO" id="GO:0050661">
    <property type="term" value="F:NADP binding"/>
    <property type="evidence" value="ECO:0007669"/>
    <property type="project" value="InterPro"/>
</dbReference>
<keyword evidence="16" id="KW-0520">NAD</keyword>
<feature type="domain" description="FAD/NAD(P)-binding" evidence="20">
    <location>
        <begin position="3"/>
        <end position="329"/>
    </location>
</feature>
<dbReference type="PIRSF" id="PIRSF000350">
    <property type="entry name" value="Mercury_reductase_MerA"/>
    <property type="match status" value="1"/>
</dbReference>
<dbReference type="InterPro" id="IPR023753">
    <property type="entry name" value="FAD/NAD-binding_dom"/>
</dbReference>
<dbReference type="SUPFAM" id="SSF55424">
    <property type="entry name" value="FAD/NAD-linked reductases, dimerisation (C-terminal) domain"/>
    <property type="match status" value="1"/>
</dbReference>
<dbReference type="InterPro" id="IPR012999">
    <property type="entry name" value="Pyr_OxRdtase_I_AS"/>
</dbReference>
<comment type="subunit">
    <text evidence="2">Homodimer.</text>
</comment>
<evidence type="ECO:0000256" key="12">
    <source>
        <dbReference type="ARBA" id="ARBA00023157"/>
    </source>
</evidence>
<comment type="caution">
    <text evidence="21">The sequence shown here is derived from an EMBL/GenBank/DDBJ whole genome shotgun (WGS) entry which is preliminary data.</text>
</comment>
<evidence type="ECO:0000256" key="2">
    <source>
        <dbReference type="ARBA" id="ARBA00011738"/>
    </source>
</evidence>
<dbReference type="Pfam" id="PF02852">
    <property type="entry name" value="Pyr_redox_dim"/>
    <property type="match status" value="1"/>
</dbReference>
<keyword evidence="7" id="KW-0479">Metal-binding</keyword>
<protein>
    <recommendedName>
        <fullName evidence="4">Mercuric reductase</fullName>
        <ecNumber evidence="3">1.16.1.1</ecNumber>
    </recommendedName>
    <alternativeName>
        <fullName evidence="14">Hg(II) reductase</fullName>
    </alternativeName>
</protein>
<evidence type="ECO:0000259" key="19">
    <source>
        <dbReference type="Pfam" id="PF02852"/>
    </source>
</evidence>
<evidence type="ECO:0000256" key="14">
    <source>
        <dbReference type="ARBA" id="ARBA00031725"/>
    </source>
</evidence>
<keyword evidence="8 16" id="KW-0274">FAD</keyword>
<evidence type="ECO:0000256" key="11">
    <source>
        <dbReference type="ARBA" id="ARBA00023002"/>
    </source>
</evidence>
<dbReference type="FunFam" id="3.30.390.30:FF:000001">
    <property type="entry name" value="Dihydrolipoyl dehydrogenase"/>
    <property type="match status" value="1"/>
</dbReference>
<dbReference type="InterPro" id="IPR004099">
    <property type="entry name" value="Pyr_nucl-diS_OxRdtase_dimer"/>
</dbReference>
<keyword evidence="10" id="KW-0476">Mercury</keyword>
<evidence type="ECO:0000256" key="4">
    <source>
        <dbReference type="ARBA" id="ARBA00014791"/>
    </source>
</evidence>
<proteinExistence type="inferred from homology"/>
<keyword evidence="6 18" id="KW-0285">Flavoprotein</keyword>
<feature type="binding site" evidence="16">
    <location>
        <position position="273"/>
    </location>
    <ligand>
        <name>NAD(+)</name>
        <dbReference type="ChEBI" id="CHEBI:57540"/>
    </ligand>
</feature>
<keyword evidence="9" id="KW-0521">NADP</keyword>
<dbReference type="PRINTS" id="PR00411">
    <property type="entry name" value="PNDRDTASEI"/>
</dbReference>
<feature type="binding site" evidence="16">
    <location>
        <position position="205"/>
    </location>
    <ligand>
        <name>NAD(+)</name>
        <dbReference type="ChEBI" id="CHEBI:57540"/>
    </ligand>
</feature>
<evidence type="ECO:0000256" key="17">
    <source>
        <dbReference type="PIRSR" id="PIRSR000350-4"/>
    </source>
</evidence>
<dbReference type="InterPro" id="IPR001100">
    <property type="entry name" value="Pyr_nuc-diS_OxRdtase"/>
</dbReference>
<dbReference type="Gene3D" id="3.30.390.30">
    <property type="match status" value="1"/>
</dbReference>
<dbReference type="GO" id="GO:0045340">
    <property type="term" value="F:mercury ion binding"/>
    <property type="evidence" value="ECO:0007669"/>
    <property type="project" value="InterPro"/>
</dbReference>
<sequence>MRYDLAVIGSGGAGFAAAIAARTKGATVVMIERGTVGGTCVNTGCVPSKALLAAAEARQVSLEGRFPGLAVAPFGVDLPGLIGGKRDLVEGMRAEKYVDLAAEYGWDILPGLARFTTADSGPVLRVELADGSQPAVTAEHYLIATGSSPWAPPVDGLADAGYLTSTTAMELDSLPESLIVLGGNAVGLEQAQLWSRLGVRVALVEALPRLAPVEEPEISTVIQEAFAREGIEAITGATVSQVRRDTDRYHVPLTDAEGRPATLSAQHLLVATGRRPVTDRLNLQAVGVTIGARGEVVVDEHLRTTNPRIWAAGDVTGHPQFVYVAGAHGTLAADNALAGANRALDYRHLPRVIFTSPAIAAAGLTDAQAVAAGHTCECRVLPLEYVPRALVNRDTHGLIKLVADREDGRLLGAHVAAEGAGEVIATAVYALANGMTVRQMADLWCPYLTMAEGLKLAAQTFTRDVSKLSCCAS</sequence>
<evidence type="ECO:0000259" key="20">
    <source>
        <dbReference type="Pfam" id="PF07992"/>
    </source>
</evidence>
<feature type="binding site" evidence="16">
    <location>
        <begin position="145"/>
        <end position="147"/>
    </location>
    <ligand>
        <name>FAD</name>
        <dbReference type="ChEBI" id="CHEBI:57692"/>
    </ligand>
</feature>
<evidence type="ECO:0000256" key="6">
    <source>
        <dbReference type="ARBA" id="ARBA00022630"/>
    </source>
</evidence>
<keyword evidence="13 18" id="KW-0676">Redox-active center</keyword>